<organism evidence="4 5">
    <name type="scientific">Falsiroseomonas frigidaquae</name>
    <dbReference type="NCBI Taxonomy" id="487318"/>
    <lineage>
        <taxon>Bacteria</taxon>
        <taxon>Pseudomonadati</taxon>
        <taxon>Pseudomonadota</taxon>
        <taxon>Alphaproteobacteria</taxon>
        <taxon>Acetobacterales</taxon>
        <taxon>Roseomonadaceae</taxon>
        <taxon>Falsiroseomonas</taxon>
    </lineage>
</organism>
<dbReference type="PRINTS" id="PR00313">
    <property type="entry name" value="CABNDNGRPT"/>
</dbReference>
<comment type="caution">
    <text evidence="4">The sequence shown here is derived from an EMBL/GenBank/DDBJ whole genome shotgun (WGS) entry which is preliminary data.</text>
</comment>
<proteinExistence type="predicted"/>
<evidence type="ECO:0000313" key="5">
    <source>
        <dbReference type="Proteomes" id="UP000765160"/>
    </source>
</evidence>
<dbReference type="InterPro" id="IPR011049">
    <property type="entry name" value="Serralysin-like_metalloprot_C"/>
</dbReference>
<evidence type="ECO:0000313" key="4">
    <source>
        <dbReference type="EMBL" id="NKE47001.1"/>
    </source>
</evidence>
<dbReference type="Gene3D" id="2.150.10.10">
    <property type="entry name" value="Serralysin-like metalloprotease, C-terminal"/>
    <property type="match status" value="1"/>
</dbReference>
<feature type="compositionally biased region" description="Low complexity" evidence="3">
    <location>
        <begin position="62"/>
        <end position="71"/>
    </location>
</feature>
<evidence type="ECO:0008006" key="6">
    <source>
        <dbReference type="Google" id="ProtNLM"/>
    </source>
</evidence>
<evidence type="ECO:0000256" key="1">
    <source>
        <dbReference type="ARBA" id="ARBA00004613"/>
    </source>
</evidence>
<dbReference type="PANTHER" id="PTHR38340">
    <property type="entry name" value="S-LAYER PROTEIN"/>
    <property type="match status" value="1"/>
</dbReference>
<feature type="region of interest" description="Disordered" evidence="3">
    <location>
        <begin position="1"/>
        <end position="71"/>
    </location>
</feature>
<keyword evidence="2" id="KW-0964">Secreted</keyword>
<name>A0ABX1F3Q7_9PROT</name>
<reference evidence="4 5" key="1">
    <citation type="submission" date="2020-03" db="EMBL/GenBank/DDBJ databases">
        <title>Roseomonas selenitidurans sp. nov. isolated from soil.</title>
        <authorList>
            <person name="Liu H."/>
        </authorList>
    </citation>
    <scope>NUCLEOTIDE SEQUENCE [LARGE SCALE GENOMIC DNA]</scope>
    <source>
        <strain evidence="4 5">JCM 15073</strain>
    </source>
</reference>
<comment type="subcellular location">
    <subcellularLocation>
        <location evidence="1">Secreted</location>
    </subcellularLocation>
</comment>
<dbReference type="InterPro" id="IPR050557">
    <property type="entry name" value="RTX_toxin/Mannuronan_C5-epim"/>
</dbReference>
<dbReference type="InterPro" id="IPR001343">
    <property type="entry name" value="Hemolysn_Ca-bd"/>
</dbReference>
<gene>
    <name evidence="4" type="ORF">HB662_19630</name>
</gene>
<protein>
    <recommendedName>
        <fullName evidence="6">Calcium-binding protein</fullName>
    </recommendedName>
</protein>
<dbReference type="EMBL" id="JAAVTX010000006">
    <property type="protein sequence ID" value="NKE47001.1"/>
    <property type="molecule type" value="Genomic_DNA"/>
</dbReference>
<evidence type="ECO:0000256" key="2">
    <source>
        <dbReference type="ARBA" id="ARBA00022525"/>
    </source>
</evidence>
<dbReference type="PANTHER" id="PTHR38340:SF1">
    <property type="entry name" value="S-LAYER PROTEIN"/>
    <property type="match status" value="1"/>
</dbReference>
<dbReference type="Proteomes" id="UP000765160">
    <property type="component" value="Unassembled WGS sequence"/>
</dbReference>
<accession>A0ABX1F3Q7</accession>
<evidence type="ECO:0000256" key="3">
    <source>
        <dbReference type="SAM" id="MobiDB-lite"/>
    </source>
</evidence>
<dbReference type="RefSeq" id="WP_168051916.1">
    <property type="nucleotide sequence ID" value="NZ_JAATJR010000006.1"/>
</dbReference>
<sequence length="231" mass="23203">MPAQHFRGRQPLSEAELARVTGGKGQPAPVEPEAGMSFIDHGDADASFTGGAGQDTIRMGQGDDSAAGSAGNDVIHGDNFMAASLVNGDPVELVFSGNDTLDGGAGQDTIYGDSAGNPAIGGDDVISGGTGDGAADRAFGGAGDDSYVWRPGDGSDRFDGGSGLDTLHLPNLPEDILRMGLTVDGGLELRSLGNGLFGFFDAAGNPATASGQVTVKGETMSFAGLEQIRLG</sequence>
<keyword evidence="5" id="KW-1185">Reference proteome</keyword>
<dbReference type="SUPFAM" id="SSF51120">
    <property type="entry name" value="beta-Roll"/>
    <property type="match status" value="1"/>
</dbReference>
<dbReference type="Pfam" id="PF00353">
    <property type="entry name" value="HemolysinCabind"/>
    <property type="match status" value="3"/>
</dbReference>